<dbReference type="GO" id="GO:0003677">
    <property type="term" value="F:DNA binding"/>
    <property type="evidence" value="ECO:0007669"/>
    <property type="project" value="UniProtKB-KW"/>
</dbReference>
<comment type="similarity">
    <text evidence="2">Belongs to the bZIP family.</text>
</comment>
<evidence type="ECO:0000256" key="1">
    <source>
        <dbReference type="ARBA" id="ARBA00004123"/>
    </source>
</evidence>
<name>A0A4S4LFW2_9AGAM</name>
<evidence type="ECO:0000256" key="2">
    <source>
        <dbReference type="ARBA" id="ARBA00007163"/>
    </source>
</evidence>
<dbReference type="InterPro" id="IPR004827">
    <property type="entry name" value="bZIP"/>
</dbReference>
<dbReference type="CDD" id="cd14812">
    <property type="entry name" value="bZIP_u3"/>
    <property type="match status" value="1"/>
</dbReference>
<feature type="compositionally biased region" description="Low complexity" evidence="8">
    <location>
        <begin position="265"/>
        <end position="279"/>
    </location>
</feature>
<dbReference type="SUPFAM" id="SSF57959">
    <property type="entry name" value="Leucine zipper domain"/>
    <property type="match status" value="1"/>
</dbReference>
<dbReference type="Gene3D" id="1.20.5.170">
    <property type="match status" value="1"/>
</dbReference>
<comment type="caution">
    <text evidence="10">The sequence shown here is derived from an EMBL/GenBank/DDBJ whole genome shotgun (WGS) entry which is preliminary data.</text>
</comment>
<keyword evidence="3" id="KW-0805">Transcription regulation</keyword>
<evidence type="ECO:0000259" key="9">
    <source>
        <dbReference type="PROSITE" id="PS50217"/>
    </source>
</evidence>
<keyword evidence="4" id="KW-0238">DNA-binding</keyword>
<dbReference type="GO" id="GO:0005634">
    <property type="term" value="C:nucleus"/>
    <property type="evidence" value="ECO:0007669"/>
    <property type="project" value="UniProtKB-SubCell"/>
</dbReference>
<feature type="region of interest" description="Disordered" evidence="8">
    <location>
        <begin position="259"/>
        <end position="282"/>
    </location>
</feature>
<proteinExistence type="inferred from homology"/>
<evidence type="ECO:0000256" key="5">
    <source>
        <dbReference type="ARBA" id="ARBA00023163"/>
    </source>
</evidence>
<dbReference type="EMBL" id="SGPK01000044">
    <property type="protein sequence ID" value="THH10111.1"/>
    <property type="molecule type" value="Genomic_DNA"/>
</dbReference>
<keyword evidence="7" id="KW-0539">Nucleus</keyword>
<organism evidence="10 11">
    <name type="scientific">Phellinidium pouzarii</name>
    <dbReference type="NCBI Taxonomy" id="167371"/>
    <lineage>
        <taxon>Eukaryota</taxon>
        <taxon>Fungi</taxon>
        <taxon>Dikarya</taxon>
        <taxon>Basidiomycota</taxon>
        <taxon>Agaricomycotina</taxon>
        <taxon>Agaricomycetes</taxon>
        <taxon>Hymenochaetales</taxon>
        <taxon>Hymenochaetaceae</taxon>
        <taxon>Phellinidium</taxon>
    </lineage>
</organism>
<dbReference type="Pfam" id="PF00170">
    <property type="entry name" value="bZIP_1"/>
    <property type="match status" value="1"/>
</dbReference>
<feature type="region of interest" description="Disordered" evidence="8">
    <location>
        <begin position="479"/>
        <end position="502"/>
    </location>
</feature>
<dbReference type="Proteomes" id="UP000308199">
    <property type="component" value="Unassembled WGS sequence"/>
</dbReference>
<dbReference type="InterPro" id="IPR044280">
    <property type="entry name" value="Hac1/HY5"/>
</dbReference>
<evidence type="ECO:0000256" key="8">
    <source>
        <dbReference type="SAM" id="MobiDB-lite"/>
    </source>
</evidence>
<gene>
    <name evidence="10" type="ORF">EW145_g1557</name>
</gene>
<dbReference type="SMART" id="SM00338">
    <property type="entry name" value="BRLZ"/>
    <property type="match status" value="1"/>
</dbReference>
<dbReference type="PROSITE" id="PS50217">
    <property type="entry name" value="BZIP"/>
    <property type="match status" value="1"/>
</dbReference>
<evidence type="ECO:0000256" key="4">
    <source>
        <dbReference type="ARBA" id="ARBA00023125"/>
    </source>
</evidence>
<dbReference type="OrthoDB" id="674948at2759"/>
<reference evidence="10 11" key="1">
    <citation type="submission" date="2019-02" db="EMBL/GenBank/DDBJ databases">
        <title>Genome sequencing of the rare red list fungi Phellinidium pouzarii.</title>
        <authorList>
            <person name="Buettner E."/>
            <person name="Kellner H."/>
        </authorList>
    </citation>
    <scope>NUCLEOTIDE SEQUENCE [LARGE SCALE GENOMIC DNA]</scope>
    <source>
        <strain evidence="10 11">DSM 108285</strain>
    </source>
</reference>
<accession>A0A4S4LFW2</accession>
<sequence>MSHSQYTLDTASASVLSAWQSPQHQPSFHRAPTSPELLTGFGYRPTKHFPQFPMSPISPISPSSSSVAYSPMSPSPLLSSSLSEFEMLRRGIDINFPSAAAAETRGRRTPCLPSSLNFDFDFDFSLPLSLNQTTRSSLPTPPPTSPETSNSSSVSPSSPTPVVFPGSASSSISVSSAKHSSSSSDCSTPPVTTPTKRQRACISTKDFVPPDVTGLSKREARLVKNRAAAFLSRQRKREEFELMEIRVAELEQENQRLRDLAEGQSPEPRSRSSSSSSDPSELDDLRVQLAATKQREAELSRRLETSLQQNIKMEIYEPMLNDGTSSGARSPHMGPDSSLKNIAAKSKGGASLGLMVLLCTLPSLLSHMPSSQSQSGFPTSQSILDNLQWDASALLPAASDGMSSLGWDLDSTGSGICTSISRNSGMEVDCQSDEETAWKKLEIEGEHELGLGGFGLGALDISFDTRRTKDGKIRVRVHSPASSAALSPSPESRADGNALTLPSPETIELPFSSLSFPHQPDSPAVPACVYGSNPLSFSFADTNPLGQYLGMEHPFDLHNTPMSENINEGTRRRVRIALKSFPHPGREGGEWEVEVR</sequence>
<feature type="compositionally biased region" description="Low complexity" evidence="8">
    <location>
        <begin position="146"/>
        <end position="187"/>
    </location>
</feature>
<protein>
    <recommendedName>
        <fullName evidence="9">BZIP domain-containing protein</fullName>
    </recommendedName>
</protein>
<dbReference type="AlphaFoldDB" id="A0A4S4LFW2"/>
<feature type="region of interest" description="Disordered" evidence="8">
    <location>
        <begin position="133"/>
        <end position="199"/>
    </location>
</feature>
<evidence type="ECO:0000313" key="10">
    <source>
        <dbReference type="EMBL" id="THH10111.1"/>
    </source>
</evidence>
<dbReference type="InterPro" id="IPR046347">
    <property type="entry name" value="bZIP_sf"/>
</dbReference>
<evidence type="ECO:0000313" key="11">
    <source>
        <dbReference type="Proteomes" id="UP000308199"/>
    </source>
</evidence>
<evidence type="ECO:0000256" key="7">
    <source>
        <dbReference type="ARBA" id="ARBA00023242"/>
    </source>
</evidence>
<dbReference type="GO" id="GO:0000981">
    <property type="term" value="F:DNA-binding transcription factor activity, RNA polymerase II-specific"/>
    <property type="evidence" value="ECO:0007669"/>
    <property type="project" value="InterPro"/>
</dbReference>
<comment type="subcellular location">
    <subcellularLocation>
        <location evidence="1">Nucleus</location>
    </subcellularLocation>
</comment>
<dbReference type="PANTHER" id="PTHR46714">
    <property type="entry name" value="TRANSCRIPTIONAL ACTIVATOR HAC1"/>
    <property type="match status" value="1"/>
</dbReference>
<keyword evidence="11" id="KW-1185">Reference proteome</keyword>
<dbReference type="PANTHER" id="PTHR46714:SF6">
    <property type="entry name" value="TRANSCRIPTIONAL ACTIVATOR HAC1"/>
    <property type="match status" value="1"/>
</dbReference>
<keyword evidence="5" id="KW-0804">Transcription</keyword>
<keyword evidence="6" id="KW-0834">Unfolded protein response</keyword>
<evidence type="ECO:0000256" key="6">
    <source>
        <dbReference type="ARBA" id="ARBA00023230"/>
    </source>
</evidence>
<feature type="compositionally biased region" description="Low complexity" evidence="8">
    <location>
        <begin position="479"/>
        <end position="491"/>
    </location>
</feature>
<feature type="domain" description="BZIP" evidence="9">
    <location>
        <begin position="215"/>
        <end position="258"/>
    </location>
</feature>
<dbReference type="GO" id="GO:0006986">
    <property type="term" value="P:response to unfolded protein"/>
    <property type="evidence" value="ECO:0007669"/>
    <property type="project" value="UniProtKB-KW"/>
</dbReference>
<evidence type="ECO:0000256" key="3">
    <source>
        <dbReference type="ARBA" id="ARBA00023015"/>
    </source>
</evidence>
<dbReference type="GO" id="GO:0045944">
    <property type="term" value="P:positive regulation of transcription by RNA polymerase II"/>
    <property type="evidence" value="ECO:0007669"/>
    <property type="project" value="InterPro"/>
</dbReference>